<sequence>MHPERNAAETERTLVLEAFADTIIPGEKRFPGDRSVAGAAPGGGAVAAGAVELIEHPAGGLAPALESMVVALNEHAAGYAAEHGVRLADDVPPFVALPFAHRAALVDLLTRPGHPEKDMWVGLALFSNMAYDSAAHLDTIDALAAGHPGLLAIGYAQPDSDQLWRFAPYSYGRQLAEPHPDTTSTGSPA</sequence>
<organism evidence="1 2">
    <name type="scientific">Micromonospora nigra</name>
    <dbReference type="NCBI Taxonomy" id="145857"/>
    <lineage>
        <taxon>Bacteria</taxon>
        <taxon>Bacillati</taxon>
        <taxon>Actinomycetota</taxon>
        <taxon>Actinomycetes</taxon>
        <taxon>Micromonosporales</taxon>
        <taxon>Micromonosporaceae</taxon>
        <taxon>Micromonospora</taxon>
    </lineage>
</organism>
<accession>A0A1C6SY07</accession>
<dbReference type="RefSeq" id="WP_091087814.1">
    <property type="nucleotide sequence ID" value="NZ_FMHT01000003.1"/>
</dbReference>
<gene>
    <name evidence="1" type="ORF">GA0070616_4954</name>
</gene>
<protein>
    <recommendedName>
        <fullName evidence="3">Gluconate 2-dehydrogenase subunit 3</fullName>
    </recommendedName>
</protein>
<evidence type="ECO:0000313" key="1">
    <source>
        <dbReference type="EMBL" id="SCL34378.1"/>
    </source>
</evidence>
<evidence type="ECO:0000313" key="2">
    <source>
        <dbReference type="Proteomes" id="UP000199699"/>
    </source>
</evidence>
<dbReference type="InterPro" id="IPR046029">
    <property type="entry name" value="DUF5987"/>
</dbReference>
<dbReference type="AlphaFoldDB" id="A0A1C6SY07"/>
<evidence type="ECO:0008006" key="3">
    <source>
        <dbReference type="Google" id="ProtNLM"/>
    </source>
</evidence>
<dbReference type="Pfam" id="PF19449">
    <property type="entry name" value="DUF5987"/>
    <property type="match status" value="1"/>
</dbReference>
<dbReference type="EMBL" id="FMHT01000003">
    <property type="protein sequence ID" value="SCL34378.1"/>
    <property type="molecule type" value="Genomic_DNA"/>
</dbReference>
<reference evidence="1 2" key="1">
    <citation type="submission" date="2016-06" db="EMBL/GenBank/DDBJ databases">
        <authorList>
            <person name="Kjaerup R.B."/>
            <person name="Dalgaard T.S."/>
            <person name="Juul-Madsen H.R."/>
        </authorList>
    </citation>
    <scope>NUCLEOTIDE SEQUENCE [LARGE SCALE GENOMIC DNA]</scope>
    <source>
        <strain evidence="1 2">DSM 43818</strain>
    </source>
</reference>
<dbReference type="STRING" id="145857.GA0070616_4954"/>
<keyword evidence="2" id="KW-1185">Reference proteome</keyword>
<dbReference type="Proteomes" id="UP000199699">
    <property type="component" value="Unassembled WGS sequence"/>
</dbReference>
<dbReference type="OrthoDB" id="3371101at2"/>
<proteinExistence type="predicted"/>
<name>A0A1C6SY07_9ACTN</name>